<evidence type="ECO:0000313" key="1">
    <source>
        <dbReference type="EMBL" id="BBO35585.1"/>
    </source>
</evidence>
<name>A0A5K7XGR4_9BACT</name>
<dbReference type="Proteomes" id="UP000326837">
    <property type="component" value="Chromosome"/>
</dbReference>
<proteinExistence type="predicted"/>
<dbReference type="EMBL" id="AP021861">
    <property type="protein sequence ID" value="BBO35585.1"/>
    <property type="molecule type" value="Genomic_DNA"/>
</dbReference>
<dbReference type="KEGG" id="lpav:PLANPX_5197"/>
<sequence length="41" mass="4504">MRAISDFDSQRQAVTLELSGIDKEFIPVSTQLSPIQSQAVP</sequence>
<accession>A0A5K7XGR4</accession>
<reference evidence="2" key="1">
    <citation type="submission" date="2019-10" db="EMBL/GenBank/DDBJ databases">
        <title>Lacipirellula parvula gen. nov., sp. nov., representing a lineage of planctomycetes widespread in freshwater anoxic habitats, and description of the family Lacipirellulaceae.</title>
        <authorList>
            <person name="Dedysh S.N."/>
            <person name="Kulichevskaya I.S."/>
            <person name="Beletsky A.V."/>
            <person name="Rakitin A.L."/>
            <person name="Mardanov A.V."/>
            <person name="Ivanova A.A."/>
            <person name="Saltykova V.X."/>
            <person name="Rijpstra W.I.C."/>
            <person name="Sinninghe Damste J.S."/>
            <person name="Ravin N.V."/>
        </authorList>
    </citation>
    <scope>NUCLEOTIDE SEQUENCE [LARGE SCALE GENOMIC DNA]</scope>
    <source>
        <strain evidence="2">PX69</strain>
    </source>
</reference>
<evidence type="ECO:0000313" key="2">
    <source>
        <dbReference type="Proteomes" id="UP000326837"/>
    </source>
</evidence>
<dbReference type="AlphaFoldDB" id="A0A5K7XGR4"/>
<keyword evidence="2" id="KW-1185">Reference proteome</keyword>
<organism evidence="1 2">
    <name type="scientific">Lacipirellula parvula</name>
    <dbReference type="NCBI Taxonomy" id="2650471"/>
    <lineage>
        <taxon>Bacteria</taxon>
        <taxon>Pseudomonadati</taxon>
        <taxon>Planctomycetota</taxon>
        <taxon>Planctomycetia</taxon>
        <taxon>Pirellulales</taxon>
        <taxon>Lacipirellulaceae</taxon>
        <taxon>Lacipirellula</taxon>
    </lineage>
</organism>
<protein>
    <submittedName>
        <fullName evidence="1">Uncharacterized protein</fullName>
    </submittedName>
</protein>
<gene>
    <name evidence="1" type="ORF">PLANPX_5197</name>
</gene>